<dbReference type="Proteomes" id="UP001241747">
    <property type="component" value="Unassembled WGS sequence"/>
</dbReference>
<dbReference type="InterPro" id="IPR003660">
    <property type="entry name" value="HAMP_dom"/>
</dbReference>
<keyword evidence="7" id="KW-0472">Membrane</keyword>
<keyword evidence="7" id="KW-1133">Transmembrane helix</keyword>
<feature type="coiled-coil region" evidence="6">
    <location>
        <begin position="229"/>
        <end position="297"/>
    </location>
</feature>
<sequence length="517" mass="54129">MSVGAWQVECPAGTFGAMAARGLAGVLRWTGGGMSLVGTLRAGLRAPARPAGARIGRGVTLRAQVLGTVLVINVVAAFLAGWVVVLNARAATRSEMAAAVEMAERMVREAAERIALDPQAGAGALPVHLRHLRHVRLSLADPAGQHRGPASEPPRRGAAEAPAWFARLVGVDGPVREVPITSGGATVARVVVAGVPDDEIAEVWNDVTDFASVAIGVNGAILLALFLALGRVRRELARLRTALGALEHDRLCPPLAPPRIRELAEVADGVNALARALEAARAENARLNARLVSLEEDERRRIASELHDELGPLMFGLKAGADSLARMAVQVPGPLRERVADRAGNLVDIVERMQGANRRLLRRLRPAALGHVPLADVLASLVADFRQHDPERVFRLELGALGAGYGAALEATLYRCVQEGVTNALRHGGARSVSVAVGEGGTGAGSKWLRLVLRDDGRGLPSHVVDGLGLAGMRERVRALGGQCGLTQAAGGGACLMVEIPLPGAAALAPREEETLK</sequence>
<evidence type="ECO:0000256" key="4">
    <source>
        <dbReference type="ARBA" id="ARBA00022777"/>
    </source>
</evidence>
<dbReference type="Pfam" id="PF07730">
    <property type="entry name" value="HisKA_3"/>
    <property type="match status" value="1"/>
</dbReference>
<dbReference type="RefSeq" id="WP_237345204.1">
    <property type="nucleotide sequence ID" value="NZ_JABWGX010000008.1"/>
</dbReference>
<feature type="transmembrane region" description="Helical" evidence="7">
    <location>
        <begin position="210"/>
        <end position="230"/>
    </location>
</feature>
<dbReference type="PROSITE" id="PS50885">
    <property type="entry name" value="HAMP"/>
    <property type="match status" value="1"/>
</dbReference>
<accession>A0ABU0LAC6</accession>
<keyword evidence="3 9" id="KW-0808">Transferase</keyword>
<name>A0ABU0LAC6_XANAG</name>
<evidence type="ECO:0000256" key="1">
    <source>
        <dbReference type="ARBA" id="ARBA00004370"/>
    </source>
</evidence>
<dbReference type="InterPro" id="IPR011712">
    <property type="entry name" value="Sig_transdc_His_kin_sub3_dim/P"/>
</dbReference>
<feature type="transmembrane region" description="Helical" evidence="7">
    <location>
        <begin position="65"/>
        <end position="85"/>
    </location>
</feature>
<dbReference type="Gene3D" id="1.20.5.1930">
    <property type="match status" value="1"/>
</dbReference>
<keyword evidence="10" id="KW-1185">Reference proteome</keyword>
<keyword evidence="5" id="KW-0902">Two-component regulatory system</keyword>
<keyword evidence="4 9" id="KW-0418">Kinase</keyword>
<dbReference type="PANTHER" id="PTHR24421:SF58">
    <property type="entry name" value="SIGNAL TRANSDUCTION HISTIDINE-PROTEIN KINASE_PHOSPHATASE UHPB"/>
    <property type="match status" value="1"/>
</dbReference>
<protein>
    <submittedName>
        <fullName evidence="9">Two-component system sensor histidine kinase UhpB</fullName>
        <ecNumber evidence="9">2.7.13.3</ecNumber>
    </submittedName>
</protein>
<comment type="subcellular location">
    <subcellularLocation>
        <location evidence="1">Membrane</location>
    </subcellularLocation>
</comment>
<dbReference type="Pfam" id="PF16448">
    <property type="entry name" value="LapD_MoxY_N"/>
    <property type="match status" value="1"/>
</dbReference>
<dbReference type="InterPro" id="IPR032244">
    <property type="entry name" value="LapD_MoxY_N"/>
</dbReference>
<evidence type="ECO:0000256" key="6">
    <source>
        <dbReference type="SAM" id="Coils"/>
    </source>
</evidence>
<dbReference type="SUPFAM" id="SSF55874">
    <property type="entry name" value="ATPase domain of HSP90 chaperone/DNA topoisomerase II/histidine kinase"/>
    <property type="match status" value="1"/>
</dbReference>
<keyword evidence="6" id="KW-0175">Coiled coil</keyword>
<evidence type="ECO:0000256" key="3">
    <source>
        <dbReference type="ARBA" id="ARBA00022679"/>
    </source>
</evidence>
<evidence type="ECO:0000313" key="10">
    <source>
        <dbReference type="Proteomes" id="UP001241747"/>
    </source>
</evidence>
<organism evidence="9 10">
    <name type="scientific">Xanthobacter agilis</name>
    <dbReference type="NCBI Taxonomy" id="47492"/>
    <lineage>
        <taxon>Bacteria</taxon>
        <taxon>Pseudomonadati</taxon>
        <taxon>Pseudomonadota</taxon>
        <taxon>Alphaproteobacteria</taxon>
        <taxon>Hyphomicrobiales</taxon>
        <taxon>Xanthobacteraceae</taxon>
        <taxon>Xanthobacter</taxon>
    </lineage>
</organism>
<evidence type="ECO:0000256" key="2">
    <source>
        <dbReference type="ARBA" id="ARBA00022553"/>
    </source>
</evidence>
<keyword evidence="7" id="KW-0812">Transmembrane</keyword>
<dbReference type="SMART" id="SM00387">
    <property type="entry name" value="HATPase_c"/>
    <property type="match status" value="1"/>
</dbReference>
<reference evidence="9 10" key="1">
    <citation type="submission" date="2023-07" db="EMBL/GenBank/DDBJ databases">
        <title>Genomic Encyclopedia of Type Strains, Phase IV (KMG-IV): sequencing the most valuable type-strain genomes for metagenomic binning, comparative biology and taxonomic classification.</title>
        <authorList>
            <person name="Goeker M."/>
        </authorList>
    </citation>
    <scope>NUCLEOTIDE SEQUENCE [LARGE SCALE GENOMIC DNA]</scope>
    <source>
        <strain evidence="9 10">DSM 3770</strain>
    </source>
</reference>
<evidence type="ECO:0000256" key="7">
    <source>
        <dbReference type="SAM" id="Phobius"/>
    </source>
</evidence>
<dbReference type="Gene3D" id="3.30.565.10">
    <property type="entry name" value="Histidine kinase-like ATPase, C-terminal domain"/>
    <property type="match status" value="1"/>
</dbReference>
<dbReference type="EC" id="2.7.13.3" evidence="9"/>
<feature type="domain" description="HAMP" evidence="8">
    <location>
        <begin position="230"/>
        <end position="282"/>
    </location>
</feature>
<proteinExistence type="predicted"/>
<evidence type="ECO:0000313" key="9">
    <source>
        <dbReference type="EMBL" id="MDQ0504085.1"/>
    </source>
</evidence>
<evidence type="ECO:0000256" key="5">
    <source>
        <dbReference type="ARBA" id="ARBA00023012"/>
    </source>
</evidence>
<dbReference type="EMBL" id="JAUSVY010000002">
    <property type="protein sequence ID" value="MDQ0504085.1"/>
    <property type="molecule type" value="Genomic_DNA"/>
</dbReference>
<dbReference type="Pfam" id="PF02518">
    <property type="entry name" value="HATPase_c"/>
    <property type="match status" value="1"/>
</dbReference>
<gene>
    <name evidence="9" type="ORF">QOZ94_000859</name>
</gene>
<dbReference type="PANTHER" id="PTHR24421">
    <property type="entry name" value="NITRATE/NITRITE SENSOR PROTEIN NARX-RELATED"/>
    <property type="match status" value="1"/>
</dbReference>
<keyword evidence="2" id="KW-0597">Phosphoprotein</keyword>
<comment type="caution">
    <text evidence="9">The sequence shown here is derived from an EMBL/GenBank/DDBJ whole genome shotgun (WGS) entry which is preliminary data.</text>
</comment>
<evidence type="ECO:0000259" key="8">
    <source>
        <dbReference type="PROSITE" id="PS50885"/>
    </source>
</evidence>
<dbReference type="InterPro" id="IPR036890">
    <property type="entry name" value="HATPase_C_sf"/>
</dbReference>
<dbReference type="GO" id="GO:0004673">
    <property type="term" value="F:protein histidine kinase activity"/>
    <property type="evidence" value="ECO:0007669"/>
    <property type="project" value="UniProtKB-EC"/>
</dbReference>
<dbReference type="CDD" id="cd16917">
    <property type="entry name" value="HATPase_UhpB-NarQ-NarX-like"/>
    <property type="match status" value="1"/>
</dbReference>
<dbReference type="InterPro" id="IPR050482">
    <property type="entry name" value="Sensor_HK_TwoCompSys"/>
</dbReference>
<dbReference type="InterPro" id="IPR003594">
    <property type="entry name" value="HATPase_dom"/>
</dbReference>